<dbReference type="PANTHER" id="PTHR48075">
    <property type="entry name" value="3-HYDROXYACYL-COA DEHYDROGENASE FAMILY PROTEIN"/>
    <property type="match status" value="1"/>
</dbReference>
<dbReference type="Gene3D" id="1.10.1040.50">
    <property type="match status" value="1"/>
</dbReference>
<keyword evidence="2 5" id="KW-0560">Oxidoreductase</keyword>
<dbReference type="InterPro" id="IPR006108">
    <property type="entry name" value="3HC_DH_C"/>
</dbReference>
<dbReference type="Pfam" id="PF02737">
    <property type="entry name" value="3HCDH_N"/>
    <property type="match status" value="1"/>
</dbReference>
<dbReference type="GO" id="GO:0006631">
    <property type="term" value="P:fatty acid metabolic process"/>
    <property type="evidence" value="ECO:0007669"/>
    <property type="project" value="InterPro"/>
</dbReference>
<evidence type="ECO:0000259" key="4">
    <source>
        <dbReference type="Pfam" id="PF02737"/>
    </source>
</evidence>
<dbReference type="RefSeq" id="WP_156833685.1">
    <property type="nucleotide sequence ID" value="NZ_CACRUH010000070.1"/>
</dbReference>
<dbReference type="Gene3D" id="3.40.50.720">
    <property type="entry name" value="NAD(P)-binding Rossmann-like Domain"/>
    <property type="match status" value="1"/>
</dbReference>
<comment type="similarity">
    <text evidence="1">Belongs to the 3-hydroxyacyl-CoA dehydrogenase family.</text>
</comment>
<accession>A0A6N3HEP9</accession>
<dbReference type="EC" id="1.1.1.35" evidence="5"/>
<dbReference type="SUPFAM" id="SSF51735">
    <property type="entry name" value="NAD(P)-binding Rossmann-fold domains"/>
    <property type="match status" value="1"/>
</dbReference>
<protein>
    <submittedName>
        <fullName evidence="5">Putative 3-hydroxyacyl-CoA dehydrogenase</fullName>
        <ecNumber evidence="5">1.1.1.35</ecNumber>
    </submittedName>
</protein>
<feature type="domain" description="3-hydroxyacyl-CoA dehydrogenase NAD binding" evidence="4">
    <location>
        <begin position="13"/>
        <end position="191"/>
    </location>
</feature>
<dbReference type="PANTHER" id="PTHR48075:SF7">
    <property type="entry name" value="3-HYDROXYACYL-COA DEHYDROGENASE-RELATED"/>
    <property type="match status" value="1"/>
</dbReference>
<dbReference type="InterPro" id="IPR036291">
    <property type="entry name" value="NAD(P)-bd_dom_sf"/>
</dbReference>
<dbReference type="EMBL" id="CACRUH010000070">
    <property type="protein sequence ID" value="VYU74590.1"/>
    <property type="molecule type" value="Genomic_DNA"/>
</dbReference>
<dbReference type="InterPro" id="IPR006176">
    <property type="entry name" value="3-OHacyl-CoA_DH_NAD-bd"/>
</dbReference>
<dbReference type="AlphaFoldDB" id="A0A6N3HEP9"/>
<evidence type="ECO:0000313" key="5">
    <source>
        <dbReference type="EMBL" id="VYU74590.1"/>
    </source>
</evidence>
<gene>
    <name evidence="5" type="primary">fadN</name>
    <name evidence="5" type="ORF">CHLFYP18_02483</name>
</gene>
<dbReference type="Pfam" id="PF00725">
    <property type="entry name" value="3HCDH"/>
    <property type="match status" value="1"/>
</dbReference>
<organism evidence="5">
    <name type="scientific">Hungatella hathewayi</name>
    <dbReference type="NCBI Taxonomy" id="154046"/>
    <lineage>
        <taxon>Bacteria</taxon>
        <taxon>Bacillati</taxon>
        <taxon>Bacillota</taxon>
        <taxon>Clostridia</taxon>
        <taxon>Lachnospirales</taxon>
        <taxon>Lachnospiraceae</taxon>
        <taxon>Hungatella</taxon>
    </lineage>
</organism>
<evidence type="ECO:0000259" key="3">
    <source>
        <dbReference type="Pfam" id="PF00725"/>
    </source>
</evidence>
<dbReference type="GO" id="GO:0003857">
    <property type="term" value="F:(3S)-3-hydroxyacyl-CoA dehydrogenase (NAD+) activity"/>
    <property type="evidence" value="ECO:0007669"/>
    <property type="project" value="UniProtKB-EC"/>
</dbReference>
<dbReference type="GO" id="GO:0070403">
    <property type="term" value="F:NAD+ binding"/>
    <property type="evidence" value="ECO:0007669"/>
    <property type="project" value="InterPro"/>
</dbReference>
<evidence type="ECO:0000256" key="1">
    <source>
        <dbReference type="ARBA" id="ARBA00009463"/>
    </source>
</evidence>
<feature type="domain" description="3-hydroxyacyl-CoA dehydrogenase C-terminal" evidence="3">
    <location>
        <begin position="196"/>
        <end position="295"/>
    </location>
</feature>
<sequence>MRTEKAETIKINTVTVLGANGAMGRNIAAIFASFGNAKVYLVSRSMEKSIAAKDKAYLSVRAESVREKMIPIDYENLEDCIRDSDLIFEACTEDWSVKEDIHTRIVNAAGSNAHDKVFCSGTSGLSITKLAELYPKKYRHQFMGMHFFNPPYQMTLCEMVPTKYTEENTSFFERMKIYADQILHRTVVETADSPAFLGNRIGFQFINEALLMAEKYRYNGGIDYIDAILGPFTGRSMPPLVTANFVGLDVHRAIVKNLYDNTDDYAHETFILPAFLQKLINDGKTGRKAGAGLYKTVIHDSGLKSHQVYDIAHGYYRDQMKYTFPFVEEMLLFLQVGNYASAFRALVENQSAEARLCCEFLLKYIVYSLSAAKEIGCDMVAADDVMAAGFHWCPPLALVEAISTITDIEKLCEERLEPKIVDKIKKQQLLAGTERSRYDYRKFVLAKR</sequence>
<dbReference type="SUPFAM" id="SSF48179">
    <property type="entry name" value="6-phosphogluconate dehydrogenase C-terminal domain-like"/>
    <property type="match status" value="1"/>
</dbReference>
<evidence type="ECO:0000256" key="2">
    <source>
        <dbReference type="ARBA" id="ARBA00023002"/>
    </source>
</evidence>
<name>A0A6N3HEP9_9FIRM</name>
<proteinExistence type="inferred from homology"/>
<dbReference type="InterPro" id="IPR008927">
    <property type="entry name" value="6-PGluconate_DH-like_C_sf"/>
</dbReference>
<reference evidence="5" key="1">
    <citation type="submission" date="2019-11" db="EMBL/GenBank/DDBJ databases">
        <authorList>
            <person name="Feng L."/>
        </authorList>
    </citation>
    <scope>NUCLEOTIDE SEQUENCE</scope>
    <source>
        <strain evidence="5">ChathewayiLFYP18</strain>
    </source>
</reference>